<accession>A0A8X6UAY2</accession>
<gene>
    <name evidence="1" type="ORF">NPIL_329221</name>
</gene>
<sequence>MLLFVGAAPAAAVAILRQRLDAITPAPPWAVGNSCTLPLSAYYGTYQFSLYAAAPAAADQPAEWRSCAAACAHSNIHHCAGAADGVFCLRERVWSLRDGLSACLRTLGRRWRLNNSVRRLRPPRTSASPGGADARGRLGYSILLGWRNTYICSSAVLCSSTLFCHHLSLFRGC</sequence>
<dbReference type="EMBL" id="BMAW01125201">
    <property type="protein sequence ID" value="GFU11353.1"/>
    <property type="molecule type" value="Genomic_DNA"/>
</dbReference>
<dbReference type="AlphaFoldDB" id="A0A8X6UAY2"/>
<protein>
    <submittedName>
        <fullName evidence="1">Uncharacterized protein</fullName>
    </submittedName>
</protein>
<keyword evidence="2" id="KW-1185">Reference proteome</keyword>
<evidence type="ECO:0000313" key="1">
    <source>
        <dbReference type="EMBL" id="GFU11353.1"/>
    </source>
</evidence>
<organism evidence="1 2">
    <name type="scientific">Nephila pilipes</name>
    <name type="common">Giant wood spider</name>
    <name type="synonym">Nephila maculata</name>
    <dbReference type="NCBI Taxonomy" id="299642"/>
    <lineage>
        <taxon>Eukaryota</taxon>
        <taxon>Metazoa</taxon>
        <taxon>Ecdysozoa</taxon>
        <taxon>Arthropoda</taxon>
        <taxon>Chelicerata</taxon>
        <taxon>Arachnida</taxon>
        <taxon>Araneae</taxon>
        <taxon>Araneomorphae</taxon>
        <taxon>Entelegynae</taxon>
        <taxon>Araneoidea</taxon>
        <taxon>Nephilidae</taxon>
        <taxon>Nephila</taxon>
    </lineage>
</organism>
<reference evidence="1" key="1">
    <citation type="submission" date="2020-08" db="EMBL/GenBank/DDBJ databases">
        <title>Multicomponent nature underlies the extraordinary mechanical properties of spider dragline silk.</title>
        <authorList>
            <person name="Kono N."/>
            <person name="Nakamura H."/>
            <person name="Mori M."/>
            <person name="Yoshida Y."/>
            <person name="Ohtoshi R."/>
            <person name="Malay A.D."/>
            <person name="Moran D.A.P."/>
            <person name="Tomita M."/>
            <person name="Numata K."/>
            <person name="Arakawa K."/>
        </authorList>
    </citation>
    <scope>NUCLEOTIDE SEQUENCE</scope>
</reference>
<name>A0A8X6UAY2_NEPPI</name>
<proteinExistence type="predicted"/>
<evidence type="ECO:0000313" key="2">
    <source>
        <dbReference type="Proteomes" id="UP000887013"/>
    </source>
</evidence>
<comment type="caution">
    <text evidence="1">The sequence shown here is derived from an EMBL/GenBank/DDBJ whole genome shotgun (WGS) entry which is preliminary data.</text>
</comment>
<dbReference type="Proteomes" id="UP000887013">
    <property type="component" value="Unassembled WGS sequence"/>
</dbReference>